<feature type="binding site" evidence="8">
    <location>
        <position position="14"/>
    </location>
    <ligand>
        <name>tRNA</name>
        <dbReference type="ChEBI" id="CHEBI:17843"/>
    </ligand>
</feature>
<dbReference type="Pfam" id="PF01195">
    <property type="entry name" value="Pept_tRNA_hydro"/>
    <property type="match status" value="1"/>
</dbReference>
<feature type="binding site" evidence="8">
    <location>
        <position position="62"/>
    </location>
    <ligand>
        <name>tRNA</name>
        <dbReference type="ChEBI" id="CHEBI:17843"/>
    </ligand>
</feature>
<dbReference type="Gene3D" id="3.40.50.1470">
    <property type="entry name" value="Peptidyl-tRNA hydrolase"/>
    <property type="match status" value="1"/>
</dbReference>
<dbReference type="GO" id="GO:0006515">
    <property type="term" value="P:protein quality control for misfolded or incompletely synthesized proteins"/>
    <property type="evidence" value="ECO:0007669"/>
    <property type="project" value="UniProtKB-UniRule"/>
</dbReference>
<keyword evidence="4 8" id="KW-0694">RNA-binding</keyword>
<feature type="active site" description="Proton acceptor" evidence="8">
    <location>
        <position position="19"/>
    </location>
</feature>
<comment type="similarity">
    <text evidence="5 8 10">Belongs to the PTH family.</text>
</comment>
<feature type="site" description="Discriminates between blocked and unblocked aminoacyl-tRNA" evidence="8">
    <location>
        <position position="9"/>
    </location>
</feature>
<evidence type="ECO:0000256" key="10">
    <source>
        <dbReference type="RuleBase" id="RU004320"/>
    </source>
</evidence>
<dbReference type="NCBIfam" id="TIGR00447">
    <property type="entry name" value="pth"/>
    <property type="match status" value="1"/>
</dbReference>
<evidence type="ECO:0000256" key="5">
    <source>
        <dbReference type="ARBA" id="ARBA00038063"/>
    </source>
</evidence>
<dbReference type="CDD" id="cd00462">
    <property type="entry name" value="PTH"/>
    <property type="match status" value="1"/>
</dbReference>
<feature type="binding site" evidence="8">
    <location>
        <position position="60"/>
    </location>
    <ligand>
        <name>tRNA</name>
        <dbReference type="ChEBI" id="CHEBI:17843"/>
    </ligand>
</feature>
<dbReference type="EMBL" id="CP029295">
    <property type="protein sequence ID" value="AXE60983.1"/>
    <property type="molecule type" value="Genomic_DNA"/>
</dbReference>
<comment type="function">
    <text evidence="8">Catalyzes the release of premature peptidyl moieties from peptidyl-tRNA molecules trapped in stalled 50S ribosomal subunits, and thus maintains levels of free tRNAs and 50S ribosomes.</text>
</comment>
<comment type="catalytic activity">
    <reaction evidence="6 8 9">
        <text>an N-acyl-L-alpha-aminoacyl-tRNA + H2O = an N-acyl-L-amino acid + a tRNA + H(+)</text>
        <dbReference type="Rhea" id="RHEA:54448"/>
        <dbReference type="Rhea" id="RHEA-COMP:10123"/>
        <dbReference type="Rhea" id="RHEA-COMP:13883"/>
        <dbReference type="ChEBI" id="CHEBI:15377"/>
        <dbReference type="ChEBI" id="CHEBI:15378"/>
        <dbReference type="ChEBI" id="CHEBI:59874"/>
        <dbReference type="ChEBI" id="CHEBI:78442"/>
        <dbReference type="ChEBI" id="CHEBI:138191"/>
        <dbReference type="EC" id="3.1.1.29"/>
    </reaction>
</comment>
<dbReference type="InterPro" id="IPR018171">
    <property type="entry name" value="Pept_tRNA_hydro_CS"/>
</dbReference>
<dbReference type="EC" id="3.1.1.29" evidence="1 8"/>
<evidence type="ECO:0000313" key="12">
    <source>
        <dbReference type="Proteomes" id="UP000252477"/>
    </source>
</evidence>
<keyword evidence="3 8" id="KW-0378">Hydrolase</keyword>
<comment type="function">
    <text evidence="8">Hydrolyzes ribosome-free peptidyl-tRNAs (with 1 or more amino acids incorporated), which drop off the ribosome during protein synthesis, or as a result of ribosome stalling.</text>
</comment>
<dbReference type="GO" id="GO:0000049">
    <property type="term" value="F:tRNA binding"/>
    <property type="evidence" value="ECO:0007669"/>
    <property type="project" value="UniProtKB-UniRule"/>
</dbReference>
<comment type="subunit">
    <text evidence="8">Monomer.</text>
</comment>
<organism evidence="11 12">
    <name type="scientific">[Mycoplasma] phocae</name>
    <dbReference type="NCBI Taxonomy" id="142651"/>
    <lineage>
        <taxon>Bacteria</taxon>
        <taxon>Bacillati</taxon>
        <taxon>Mycoplasmatota</taxon>
        <taxon>Mycoplasmoidales</taxon>
        <taxon>Metamycoplasmataceae</taxon>
        <taxon>Metamycoplasma</taxon>
    </lineage>
</organism>
<dbReference type="OrthoDB" id="9800507at2"/>
<dbReference type="InterPro" id="IPR036416">
    <property type="entry name" value="Pept_tRNA_hydro_sf"/>
</dbReference>
<dbReference type="PROSITE" id="PS01195">
    <property type="entry name" value="PEPT_TRNA_HYDROL_1"/>
    <property type="match status" value="1"/>
</dbReference>
<gene>
    <name evidence="8" type="primary">pth</name>
    <name evidence="11" type="ORF">DA803_02720</name>
</gene>
<name>A0A2Z5IQ79_9BACT</name>
<dbReference type="FunFam" id="3.40.50.1470:FF:000001">
    <property type="entry name" value="Peptidyl-tRNA hydrolase"/>
    <property type="match status" value="1"/>
</dbReference>
<evidence type="ECO:0000256" key="9">
    <source>
        <dbReference type="RuleBase" id="RU000673"/>
    </source>
</evidence>
<dbReference type="PANTHER" id="PTHR17224:SF1">
    <property type="entry name" value="PEPTIDYL-TRNA HYDROLASE"/>
    <property type="match status" value="1"/>
</dbReference>
<feature type="site" description="Stabilizes the basic form of H active site to accept a proton" evidence="8">
    <location>
        <position position="87"/>
    </location>
</feature>
<evidence type="ECO:0000256" key="8">
    <source>
        <dbReference type="HAMAP-Rule" id="MF_00083"/>
    </source>
</evidence>
<dbReference type="InterPro" id="IPR001328">
    <property type="entry name" value="Pept_tRNA_hydro"/>
</dbReference>
<evidence type="ECO:0000256" key="3">
    <source>
        <dbReference type="ARBA" id="ARBA00022801"/>
    </source>
</evidence>
<evidence type="ECO:0000256" key="6">
    <source>
        <dbReference type="ARBA" id="ARBA00048707"/>
    </source>
</evidence>
<protein>
    <recommendedName>
        <fullName evidence="7 8">Peptidyl-tRNA hydrolase</fullName>
        <shortName evidence="8">Pth</shortName>
        <ecNumber evidence="1 8">3.1.1.29</ecNumber>
    </recommendedName>
</protein>
<reference evidence="11 12" key="1">
    <citation type="submission" date="2018-05" db="EMBL/GenBank/DDBJ databases">
        <title>Annotation of the Mycoplasma phocidae genome.</title>
        <authorList>
            <person name="Brown D.R."/>
            <person name="Kutish G.F."/>
            <person name="Frasca S.Jr."/>
        </authorList>
    </citation>
    <scope>NUCLEOTIDE SEQUENCE [LARGE SCALE GENOMIC DNA]</scope>
    <source>
        <strain evidence="11 12">105</strain>
    </source>
</reference>
<comment type="subcellular location">
    <subcellularLocation>
        <location evidence="8">Cytoplasm</location>
    </subcellularLocation>
</comment>
<sequence>MKLIVGLGNPGSEYAKTRHNVGFLTIDKIAEKLQIQLSEKKFNGIFFKDKEVIIAKPLTFMNKSGEFVKSIIEYYDIALSDVLIVYDDLDLPLGQAAIKQSGSSGGHRGMKDIIEKLNTQDIKRIKIGIGRGENVIDYVLGKFSFEDYNIISKLIDKAADAIISFISNDIRFVMNKFTGKLYE</sequence>
<keyword evidence="8" id="KW-0963">Cytoplasm</keyword>
<dbReference type="AlphaFoldDB" id="A0A2Z5IQ79"/>
<dbReference type="RefSeq" id="WP_114191081.1">
    <property type="nucleotide sequence ID" value="NZ_CP029295.1"/>
</dbReference>
<proteinExistence type="inferred from homology"/>
<dbReference type="HAMAP" id="MF_00083">
    <property type="entry name" value="Pept_tRNA_hydro_bact"/>
    <property type="match status" value="1"/>
</dbReference>
<dbReference type="PANTHER" id="PTHR17224">
    <property type="entry name" value="PEPTIDYL-TRNA HYDROLASE"/>
    <property type="match status" value="1"/>
</dbReference>
<dbReference type="GO" id="GO:0072344">
    <property type="term" value="P:rescue of stalled ribosome"/>
    <property type="evidence" value="ECO:0007669"/>
    <property type="project" value="UniProtKB-UniRule"/>
</dbReference>
<evidence type="ECO:0000313" key="11">
    <source>
        <dbReference type="EMBL" id="AXE60983.1"/>
    </source>
</evidence>
<evidence type="ECO:0000256" key="2">
    <source>
        <dbReference type="ARBA" id="ARBA00022555"/>
    </source>
</evidence>
<evidence type="ECO:0000256" key="4">
    <source>
        <dbReference type="ARBA" id="ARBA00022884"/>
    </source>
</evidence>
<dbReference type="GO" id="GO:0005737">
    <property type="term" value="C:cytoplasm"/>
    <property type="evidence" value="ECO:0007669"/>
    <property type="project" value="UniProtKB-SubCell"/>
</dbReference>
<dbReference type="SUPFAM" id="SSF53178">
    <property type="entry name" value="Peptidyl-tRNA hydrolase-like"/>
    <property type="match status" value="1"/>
</dbReference>
<dbReference type="Proteomes" id="UP000252477">
    <property type="component" value="Chromosome"/>
</dbReference>
<comment type="caution">
    <text evidence="8">Lacks conserved residue(s) required for the propagation of feature annotation.</text>
</comment>
<keyword evidence="2 8" id="KW-0820">tRNA-binding</keyword>
<evidence type="ECO:0000256" key="7">
    <source>
        <dbReference type="ARBA" id="ARBA00050038"/>
    </source>
</evidence>
<dbReference type="KEGG" id="mpho:DA803_02720"/>
<keyword evidence="12" id="KW-1185">Reference proteome</keyword>
<evidence type="ECO:0000256" key="1">
    <source>
        <dbReference type="ARBA" id="ARBA00013260"/>
    </source>
</evidence>
<accession>A0A2Z5IQ79</accession>
<dbReference type="GO" id="GO:0004045">
    <property type="term" value="F:peptidyl-tRNA hydrolase activity"/>
    <property type="evidence" value="ECO:0007669"/>
    <property type="project" value="UniProtKB-UniRule"/>
</dbReference>